<dbReference type="HOGENOM" id="CLU_044348_0_0_1"/>
<gene>
    <name evidence="2" type="ORF">H312_00740</name>
</gene>
<dbReference type="OrthoDB" id="2193639at2759"/>
<dbReference type="InterPro" id="IPR053164">
    <property type="entry name" value="IS1016-like_transposase"/>
</dbReference>
<dbReference type="PANTHER" id="PTHR47163:SF2">
    <property type="entry name" value="SI:DKEY-17M8.2"/>
    <property type="match status" value="1"/>
</dbReference>
<dbReference type="PANTHER" id="PTHR47163">
    <property type="entry name" value="DDE_TNP_IS1595 DOMAIN-CONTAINING PROTEIN"/>
    <property type="match status" value="1"/>
</dbReference>
<dbReference type="Proteomes" id="UP000030655">
    <property type="component" value="Unassembled WGS sequence"/>
</dbReference>
<evidence type="ECO:0000313" key="3">
    <source>
        <dbReference type="Proteomes" id="UP000030655"/>
    </source>
</evidence>
<name>A0A059F4D8_9MICR</name>
<sequence length="286" mass="33511">YLIESGRLSVNKKCAKCEDSMKIINSNNHLNKKIYYCRNRECRFSKPIFYGLRINTPRIPISTYLLAVYKWIENVYEKDILRNLNISKASYQKIKSHLLNFSQEQNSYLEKEKLGGLNKKVQVDETAIFHGKLDKCPSNTADETPGLIWLVGLIEPETGKIHLEIVENRSSITMINIFRKYIHNGTTVVTDGFRSYPSAVASIEGIHIIVNHSLGFRNRDGFHTNNIENLWSILKYEIKKRRGILRSNIEIFLNEFKMKYNLSRKRTSDEIFYLWNVLVDYLFKDE</sequence>
<dbReference type="AlphaFoldDB" id="A0A059F4D8"/>
<keyword evidence="3" id="KW-1185">Reference proteome</keyword>
<protein>
    <recommendedName>
        <fullName evidence="1">ISXO2-like transposase domain-containing protein</fullName>
    </recommendedName>
</protein>
<dbReference type="EMBL" id="KK365136">
    <property type="protein sequence ID" value="KCZ81841.1"/>
    <property type="molecule type" value="Genomic_DNA"/>
</dbReference>
<dbReference type="VEuPathDB" id="MicrosporidiaDB:H312_00740"/>
<dbReference type="SMART" id="SM01126">
    <property type="entry name" value="DDE_Tnp_IS1595"/>
    <property type="match status" value="1"/>
</dbReference>
<organism evidence="2 3">
    <name type="scientific">Anncaliia algerae PRA339</name>
    <dbReference type="NCBI Taxonomy" id="1288291"/>
    <lineage>
        <taxon>Eukaryota</taxon>
        <taxon>Fungi</taxon>
        <taxon>Fungi incertae sedis</taxon>
        <taxon>Microsporidia</taxon>
        <taxon>Tubulinosematoidea</taxon>
        <taxon>Tubulinosematidae</taxon>
        <taxon>Anncaliia</taxon>
    </lineage>
</organism>
<feature type="domain" description="ISXO2-like transposase" evidence="1">
    <location>
        <begin position="113"/>
        <end position="261"/>
    </location>
</feature>
<evidence type="ECO:0000259" key="1">
    <source>
        <dbReference type="SMART" id="SM01126"/>
    </source>
</evidence>
<dbReference type="Pfam" id="PF12762">
    <property type="entry name" value="DDE_Tnp_IS1595"/>
    <property type="match status" value="1"/>
</dbReference>
<reference evidence="2 3" key="2">
    <citation type="submission" date="2014-03" db="EMBL/GenBank/DDBJ databases">
        <title>The Genome Sequence of Anncaliia algerae insect isolate PRA339.</title>
        <authorList>
            <consortium name="The Broad Institute Genome Sequencing Platform"/>
            <consortium name="The Broad Institute Genome Sequencing Center for Infectious Disease"/>
            <person name="Cuomo C."/>
            <person name="Becnel J."/>
            <person name="Sanscrainte N."/>
            <person name="Walker B."/>
            <person name="Young S.K."/>
            <person name="Zeng Q."/>
            <person name="Gargeya S."/>
            <person name="Fitzgerald M."/>
            <person name="Haas B."/>
            <person name="Abouelleil A."/>
            <person name="Alvarado L."/>
            <person name="Arachchi H.M."/>
            <person name="Berlin A.M."/>
            <person name="Chapman S.B."/>
            <person name="Dewar J."/>
            <person name="Goldberg J."/>
            <person name="Griggs A."/>
            <person name="Gujja S."/>
            <person name="Hansen M."/>
            <person name="Howarth C."/>
            <person name="Imamovic A."/>
            <person name="Larimer J."/>
            <person name="McCowan C."/>
            <person name="Murphy C."/>
            <person name="Neiman D."/>
            <person name="Pearson M."/>
            <person name="Priest M."/>
            <person name="Roberts A."/>
            <person name="Saif S."/>
            <person name="Shea T."/>
            <person name="Sisk P."/>
            <person name="Sykes S."/>
            <person name="Wortman J."/>
            <person name="Nusbaum C."/>
            <person name="Birren B."/>
        </authorList>
    </citation>
    <scope>NUCLEOTIDE SEQUENCE [LARGE SCALE GENOMIC DNA]</scope>
    <source>
        <strain evidence="2 3">PRA339</strain>
    </source>
</reference>
<evidence type="ECO:0000313" key="2">
    <source>
        <dbReference type="EMBL" id="KCZ81841.1"/>
    </source>
</evidence>
<proteinExistence type="predicted"/>
<reference evidence="3" key="1">
    <citation type="submission" date="2013-02" db="EMBL/GenBank/DDBJ databases">
        <authorList>
            <consortium name="The Broad Institute Genome Sequencing Platform"/>
            <person name="Cuomo C."/>
            <person name="Becnel J."/>
            <person name="Sanscrainte N."/>
            <person name="Walker B."/>
            <person name="Young S.K."/>
            <person name="Zeng Q."/>
            <person name="Gargeya S."/>
            <person name="Fitzgerald M."/>
            <person name="Haas B."/>
            <person name="Abouelleil A."/>
            <person name="Alvarado L."/>
            <person name="Arachchi H.M."/>
            <person name="Berlin A.M."/>
            <person name="Chapman S.B."/>
            <person name="Dewar J."/>
            <person name="Goldberg J."/>
            <person name="Griggs A."/>
            <person name="Gujja S."/>
            <person name="Hansen M."/>
            <person name="Howarth C."/>
            <person name="Imamovic A."/>
            <person name="Larimer J."/>
            <person name="McCowan C."/>
            <person name="Murphy C."/>
            <person name="Neiman D."/>
            <person name="Pearson M."/>
            <person name="Priest M."/>
            <person name="Roberts A."/>
            <person name="Saif S."/>
            <person name="Shea T."/>
            <person name="Sisk P."/>
            <person name="Sykes S."/>
            <person name="Wortman J."/>
            <person name="Nusbaum C."/>
            <person name="Birren B."/>
        </authorList>
    </citation>
    <scope>NUCLEOTIDE SEQUENCE [LARGE SCALE GENOMIC DNA]</scope>
    <source>
        <strain evidence="3">PRA339</strain>
    </source>
</reference>
<feature type="non-terminal residue" evidence="2">
    <location>
        <position position="1"/>
    </location>
</feature>
<accession>A0A059F4D8</accession>
<dbReference type="InterPro" id="IPR024445">
    <property type="entry name" value="Tnp_ISXO2-like"/>
</dbReference>